<dbReference type="Gene3D" id="1.25.40.10">
    <property type="entry name" value="Tetratricopeptide repeat domain"/>
    <property type="match status" value="1"/>
</dbReference>
<dbReference type="Proteomes" id="UP000475325">
    <property type="component" value="Unassembled WGS sequence"/>
</dbReference>
<dbReference type="SUPFAM" id="SSF48452">
    <property type="entry name" value="TPR-like"/>
    <property type="match status" value="1"/>
</dbReference>
<dbReference type="EMBL" id="WIQW01000003">
    <property type="protein sequence ID" value="KAF3112132.1"/>
    <property type="molecule type" value="Genomic_DNA"/>
</dbReference>
<name>A0A7C8NEN1_ORBOL</name>
<gene>
    <name evidence="2" type="ORF">TWF102_005871</name>
</gene>
<comment type="caution">
    <text evidence="2">The sequence shown here is derived from an EMBL/GenBank/DDBJ whole genome shotgun (WGS) entry which is preliminary data.</text>
</comment>
<evidence type="ECO:0000313" key="2">
    <source>
        <dbReference type="EMBL" id="KAF3112132.1"/>
    </source>
</evidence>
<evidence type="ECO:0000259" key="1">
    <source>
        <dbReference type="Pfam" id="PF12770"/>
    </source>
</evidence>
<dbReference type="InterPro" id="IPR011990">
    <property type="entry name" value="TPR-like_helical_dom_sf"/>
</dbReference>
<accession>A0A7C8NEN1</accession>
<reference evidence="2 3" key="1">
    <citation type="submission" date="2019-06" db="EMBL/GenBank/DDBJ databases">
        <authorList>
            <person name="Palmer J.M."/>
        </authorList>
    </citation>
    <scope>NUCLEOTIDE SEQUENCE [LARGE SCALE GENOMIC DNA]</scope>
    <source>
        <strain evidence="2 3">TWF102</strain>
    </source>
</reference>
<feature type="domain" description="CHAT" evidence="1">
    <location>
        <begin position="960"/>
        <end position="1260"/>
    </location>
</feature>
<evidence type="ECO:0000313" key="3">
    <source>
        <dbReference type="Proteomes" id="UP000475325"/>
    </source>
</evidence>
<sequence length="1293" mass="145961">MSTQTPPLHPLVTDESLTSTLLSTPSQREQTSTLFFQVEEFEYLGKFHEAYKALQNSPNRHILASSSPSYWYLFGTIKLSQGYYRDGLEQYRTAEKLLRAAKEEDLSDGSQQLLAFMTTRTLCLDPASSPEDREIGIETGIAAYQKWAKEKSPEELDYFSLILERSYYEIIKDIPLLSDPLPSLLPRHIQILKSQIPKKNAIISFPIFLAIINNSKSLPEIQSLSPEIESLLSKHNCPTTLQNTIKGYFQLRMGQLSERPDVQGKHFKEARRFYKLAGNIEAPCEVDLLDCLRDGQKHMLVGTDDPTDLRRRILHMIEKLGKLYGKFTDLDFPNRMHTTLKQISNINEKMLQSPDITLISCRLWRLLGKATGIKINSTTEFIAVIADIMKTEDLEDAIAVFERFKAEEEDNWDFDTGINWLRGMAVAHTRLSQFDEAIAEMEMAEVLLQSEYKHSTALEVREQVLAVKERRLHTLSGIEKGYAFDDLLEEITEAIMEDSRYWQQRKPMLRKMLWKASLLLGDKELTPIEESTKSASEIVAQVEQLATEYITEDKTYQTFLNDCQLLKAILLRDQGKPDEAVALIEKLLPSKLWKLNLKPRTEEEEIHAADLHIQAVIMYMKDLTSSSSSSSSSSQTSLPAIPPKLLEKRIKSCFTHTKEALKLSEKHNLPILYSDALFYESHLHLLQKDPKRALQNLHNVARIQDELRRASPKGDKFDSFITNALAAQTSSARFVDLALKACLQLPDPVAAWYWIQKAKARAFTDMLQHGHIWQNSFIRITDDIENSQMPWEFVSINGSDIALLYRLENLLKSPVGYTLDNWDIETMETTLAHRRRTISSLIDEISQRPSLRGALSVSMGLPATHEDLTWIANYRQSTHEIVFIDWAESFDQIIISIYRPAGIRFLSPILSTSQDARINIFTCPLSITDVKNWVQTYILNQDAPLSSLNSTDDLKILSPLIDPIKALTNPEDLLVLSPTGILHSIPFHALPISTDDKDDDPSTPLISRNPIVYVPSPSILRQCIAKLRMTRHPNPQTQSLTTATHPSTLIGVKIDDDSYSPTPDQKVDTSLEKMSSSLLTAEILTHEMVTHQSFTHQSSLTTDILHFHGHMDYHDPRPLSRYLVLANDEIITGRQLADLKFPVGSAPLVTIIACLSGGQQILMGDEPVGIVPALLAAGAASVIATMWPTDSACGLKFGEILYEDRRLCDENEEGGRGEGGDDDVGKTWDIARALRKAVLDIRNDKETSAPYYWAPFVLNGAWLRGTKNGGALLRGDGMDGFSAQFARGMEIRI</sequence>
<proteinExistence type="predicted"/>
<organism evidence="2 3">
    <name type="scientific">Orbilia oligospora</name>
    <name type="common">Nematode-trapping fungus</name>
    <name type="synonym">Arthrobotrys oligospora</name>
    <dbReference type="NCBI Taxonomy" id="2813651"/>
    <lineage>
        <taxon>Eukaryota</taxon>
        <taxon>Fungi</taxon>
        <taxon>Dikarya</taxon>
        <taxon>Ascomycota</taxon>
        <taxon>Pezizomycotina</taxon>
        <taxon>Orbiliomycetes</taxon>
        <taxon>Orbiliales</taxon>
        <taxon>Orbiliaceae</taxon>
        <taxon>Orbilia</taxon>
    </lineage>
</organism>
<protein>
    <recommendedName>
        <fullName evidence="1">CHAT domain-containing protein</fullName>
    </recommendedName>
</protein>
<dbReference type="Pfam" id="PF12770">
    <property type="entry name" value="CHAT"/>
    <property type="match status" value="1"/>
</dbReference>
<dbReference type="InterPro" id="IPR024983">
    <property type="entry name" value="CHAT_dom"/>
</dbReference>